<dbReference type="InterPro" id="IPR002182">
    <property type="entry name" value="NB-ARC"/>
</dbReference>
<evidence type="ECO:0000259" key="2">
    <source>
        <dbReference type="Pfam" id="PF00931"/>
    </source>
</evidence>
<dbReference type="GO" id="GO:0006952">
    <property type="term" value="P:defense response"/>
    <property type="evidence" value="ECO:0007669"/>
    <property type="project" value="UniProtKB-KW"/>
</dbReference>
<reference evidence="3" key="1">
    <citation type="submission" date="2022-05" db="EMBL/GenBank/DDBJ databases">
        <title>The Musa troglodytarum L. genome provides insights into the mechanism of non-climacteric behaviour and enrichment of carotenoids.</title>
        <authorList>
            <person name="Wang J."/>
        </authorList>
    </citation>
    <scope>NUCLEOTIDE SEQUENCE</scope>
    <source>
        <tissue evidence="3">Leaf</tissue>
    </source>
</reference>
<dbReference type="EMBL" id="CP097508">
    <property type="protein sequence ID" value="URE13335.1"/>
    <property type="molecule type" value="Genomic_DNA"/>
</dbReference>
<protein>
    <submittedName>
        <fullName evidence="3">Resistance protein</fullName>
    </submittedName>
</protein>
<dbReference type="Pfam" id="PF00931">
    <property type="entry name" value="NB-ARC"/>
    <property type="match status" value="1"/>
</dbReference>
<dbReference type="AlphaFoldDB" id="A0A9E7GF66"/>
<dbReference type="PRINTS" id="PR00364">
    <property type="entry name" value="DISEASERSIST"/>
</dbReference>
<organism evidence="3 4">
    <name type="scientific">Musa troglodytarum</name>
    <name type="common">fe'i banana</name>
    <dbReference type="NCBI Taxonomy" id="320322"/>
    <lineage>
        <taxon>Eukaryota</taxon>
        <taxon>Viridiplantae</taxon>
        <taxon>Streptophyta</taxon>
        <taxon>Embryophyta</taxon>
        <taxon>Tracheophyta</taxon>
        <taxon>Spermatophyta</taxon>
        <taxon>Magnoliopsida</taxon>
        <taxon>Liliopsida</taxon>
        <taxon>Zingiberales</taxon>
        <taxon>Musaceae</taxon>
        <taxon>Musa</taxon>
    </lineage>
</organism>
<dbReference type="Gene3D" id="3.40.50.300">
    <property type="entry name" value="P-loop containing nucleotide triphosphate hydrolases"/>
    <property type="match status" value="1"/>
</dbReference>
<evidence type="ECO:0000313" key="4">
    <source>
        <dbReference type="Proteomes" id="UP001055439"/>
    </source>
</evidence>
<dbReference type="SUPFAM" id="SSF52540">
    <property type="entry name" value="P-loop containing nucleoside triphosphate hydrolases"/>
    <property type="match status" value="1"/>
</dbReference>
<name>A0A9E7GF66_9LILI</name>
<evidence type="ECO:0000256" key="1">
    <source>
        <dbReference type="ARBA" id="ARBA00022821"/>
    </source>
</evidence>
<gene>
    <name evidence="3" type="ORF">MUK42_35713</name>
</gene>
<accession>A0A9E7GF66</accession>
<evidence type="ECO:0000313" key="3">
    <source>
        <dbReference type="EMBL" id="URE13335.1"/>
    </source>
</evidence>
<dbReference type="InterPro" id="IPR027417">
    <property type="entry name" value="P-loop_NTPase"/>
</dbReference>
<dbReference type="PANTHER" id="PTHR33463">
    <property type="entry name" value="NB-ARC DOMAIN-CONTAINING PROTEIN-RELATED"/>
    <property type="match status" value="1"/>
</dbReference>
<dbReference type="OrthoDB" id="786439at2759"/>
<dbReference type="InterPro" id="IPR050905">
    <property type="entry name" value="Plant_NBS-LRR"/>
</dbReference>
<dbReference type="PANTHER" id="PTHR33463:SF204">
    <property type="entry name" value="NB-ARC DOMAIN-CONTAINING PROTEIN"/>
    <property type="match status" value="1"/>
</dbReference>
<feature type="domain" description="NB-ARC" evidence="2">
    <location>
        <begin position="300"/>
        <end position="461"/>
    </location>
</feature>
<dbReference type="GO" id="GO:0043531">
    <property type="term" value="F:ADP binding"/>
    <property type="evidence" value="ECO:0007669"/>
    <property type="project" value="InterPro"/>
</dbReference>
<dbReference type="Proteomes" id="UP001055439">
    <property type="component" value="Chromosome 6"/>
</dbReference>
<keyword evidence="1" id="KW-0611">Plant defense</keyword>
<proteinExistence type="predicted"/>
<sequence length="464" mass="51701">MSAASDLAIPAAWSREAFAKGWKQIWSTTPTRGKNITKTLTSPERKLDGPCFTGATTSSLRLSTTTVLVAAFCGAAAGESHGPKSHSINVARCESSPVRLVRWKTGRLNLVAEYEILLGCRIESIPPLIRHGTYLLVSNVPMERPNKADVKEELKCLASLHTLQIHHNPVALSADNLNPGFPQLRAFKNRIHQCTIQMGQKGAQGMVYSEEQRKVSRVHKLEEQYNEIENLIGEDIRCFGRRLPNLSSRHKIGKEATRKEADAKKLLDKRNFQNIFHPWHSASIVPMPMGDFMAFGSTRDAMDKVMNASADDNVHLIGIYGMGGVGKTTLMEELCRRLHEEKKFDAVVEVLVSQNPTIAHIQRDIADRLGLRDLGPGETAISLLASRMKKENKIFIMLDDIWARLDLREVGIPYGEEHTVCKIILTSRKFDLCHVMETDVSVEVAVLSEADSWELFKSKAGDVA</sequence>
<dbReference type="CDD" id="cd01983">
    <property type="entry name" value="SIMIBI"/>
    <property type="match status" value="1"/>
</dbReference>
<keyword evidence="4" id="KW-1185">Reference proteome</keyword>
<dbReference type="FunFam" id="3.40.50.300:FF:001091">
    <property type="entry name" value="Probable disease resistance protein At1g61300"/>
    <property type="match status" value="1"/>
</dbReference>